<evidence type="ECO:0000259" key="14">
    <source>
        <dbReference type="Pfam" id="PF01529"/>
    </source>
</evidence>
<feature type="region of interest" description="Disordered" evidence="13">
    <location>
        <begin position="307"/>
        <end position="343"/>
    </location>
</feature>
<dbReference type="OrthoDB" id="331948at2759"/>
<dbReference type="GO" id="GO:0019706">
    <property type="term" value="F:protein-cysteine S-palmitoyltransferase activity"/>
    <property type="evidence" value="ECO:0007669"/>
    <property type="project" value="UniProtKB-UniRule"/>
</dbReference>
<evidence type="ECO:0000256" key="13">
    <source>
        <dbReference type="SAM" id="MobiDB-lite"/>
    </source>
</evidence>
<name>A0A1X2G881_9FUNG</name>
<evidence type="ECO:0000256" key="5">
    <source>
        <dbReference type="ARBA" id="ARBA00022989"/>
    </source>
</evidence>
<feature type="region of interest" description="Disordered" evidence="13">
    <location>
        <begin position="363"/>
        <end position="434"/>
    </location>
</feature>
<dbReference type="GO" id="GO:0005789">
    <property type="term" value="C:endoplasmic reticulum membrane"/>
    <property type="evidence" value="ECO:0007669"/>
    <property type="project" value="UniProtKB-SubCell"/>
</dbReference>
<dbReference type="AlphaFoldDB" id="A0A1X2G881"/>
<feature type="transmembrane region" description="Helical" evidence="11 12">
    <location>
        <begin position="6"/>
        <end position="29"/>
    </location>
</feature>
<evidence type="ECO:0000313" key="15">
    <source>
        <dbReference type="EMBL" id="ORX47477.1"/>
    </source>
</evidence>
<evidence type="ECO:0000256" key="8">
    <source>
        <dbReference type="ARBA" id="ARBA00023288"/>
    </source>
</evidence>
<dbReference type="EC" id="2.3.1.225" evidence="11"/>
<feature type="compositionally biased region" description="Basic and acidic residues" evidence="13">
    <location>
        <begin position="393"/>
        <end position="405"/>
    </location>
</feature>
<evidence type="ECO:0000256" key="3">
    <source>
        <dbReference type="ARBA" id="ARBA00022692"/>
    </source>
</evidence>
<evidence type="ECO:0000256" key="11">
    <source>
        <dbReference type="HAMAP-Rule" id="MF_03199"/>
    </source>
</evidence>
<gene>
    <name evidence="11" type="primary">PFA4</name>
    <name evidence="15" type="ORF">DM01DRAFT_1410229</name>
</gene>
<keyword evidence="4 11" id="KW-0256">Endoplasmic reticulum</keyword>
<dbReference type="STRING" id="101127.A0A1X2G881"/>
<evidence type="ECO:0000256" key="10">
    <source>
        <dbReference type="ARBA" id="ARBA00048048"/>
    </source>
</evidence>
<feature type="compositionally biased region" description="Polar residues" evidence="13">
    <location>
        <begin position="363"/>
        <end position="372"/>
    </location>
</feature>
<proteinExistence type="inferred from homology"/>
<dbReference type="HAMAP" id="MF_03199">
    <property type="entry name" value="DHHC_PAT_PFA4"/>
    <property type="match status" value="1"/>
</dbReference>
<keyword evidence="3 11" id="KW-0812">Transmembrane</keyword>
<sequence>MDAIPGKVFVVGVTLLITVIAYSSQYFIFIPALKEAEFDTWKILIPLNVVVLLIYWNYYLAVTTDPGKVPSQWAPPASILSIGEKHIPELPGPRFCKTCQVYKPPRAHHCSYCRRCVLKMDHHCPWINNCVGAHNYAHFLRFVINVNIACFYVLGLLIWRVRYILDEIRHFRFNAEPTKTEVIFLTLNFVLDMIVLFCVGILSGYHLYCLARNQSTIESWERGKVETMIRRGKILPFDYPFSLGVYKNICSVLGNNPLLWFVPTRRLTSDGLTFEVAAGIDESAQYLWPPRDPDDLRPSIFSAKYRRQQERRQLNMAEEDSEDYYDSGSMSDNDSFGGRDGYSLTDEEENMQQIVTDSVSQLTGGFTSNQADQPYYPSQPYHHGPTLLQGQRRRFDPYHAYTPDDHVDDDDEDDTTPLVSLIPRASPAKENKAD</sequence>
<comment type="caution">
    <text evidence="15">The sequence shown here is derived from an EMBL/GenBank/DDBJ whole genome shotgun (WGS) entry which is preliminary data.</text>
</comment>
<evidence type="ECO:0000256" key="2">
    <source>
        <dbReference type="ARBA" id="ARBA00022679"/>
    </source>
</evidence>
<keyword evidence="16" id="KW-1185">Reference proteome</keyword>
<feature type="transmembrane region" description="Helical" evidence="11 12">
    <location>
        <begin position="182"/>
        <end position="208"/>
    </location>
</feature>
<comment type="function">
    <text evidence="11">Mediates the reversible addition of palmitate to target proteins, thereby regulating their membrane association and biological function.</text>
</comment>
<protein>
    <recommendedName>
        <fullName evidence="11">Palmitoyltransferase PFA4</fullName>
        <ecNumber evidence="11">2.3.1.225</ecNumber>
    </recommendedName>
    <alternativeName>
        <fullName evidence="11">Protein S-acyltransferase</fullName>
        <shortName evidence="11">PAT</shortName>
    </alternativeName>
    <alternativeName>
        <fullName evidence="11">Protein fatty acyltransferase 4</fullName>
    </alternativeName>
</protein>
<feature type="compositionally biased region" description="Acidic residues" evidence="13">
    <location>
        <begin position="406"/>
        <end position="415"/>
    </location>
</feature>
<evidence type="ECO:0000256" key="4">
    <source>
        <dbReference type="ARBA" id="ARBA00022824"/>
    </source>
</evidence>
<keyword evidence="9 11" id="KW-0012">Acyltransferase</keyword>
<keyword evidence="6 11" id="KW-0472">Membrane</keyword>
<evidence type="ECO:0000256" key="6">
    <source>
        <dbReference type="ARBA" id="ARBA00023136"/>
    </source>
</evidence>
<comment type="subcellular location">
    <subcellularLocation>
        <location evidence="11">Endoplasmic reticulum membrane</location>
        <topology evidence="11">Multi-pass membrane protein</topology>
    </subcellularLocation>
    <subcellularLocation>
        <location evidence="1">Membrane</location>
        <topology evidence="1">Multi-pass membrane protein</topology>
    </subcellularLocation>
</comment>
<accession>A0A1X2G881</accession>
<keyword evidence="7 11" id="KW-0564">Palmitate</keyword>
<feature type="transmembrane region" description="Helical" evidence="11 12">
    <location>
        <begin position="142"/>
        <end position="161"/>
    </location>
</feature>
<keyword evidence="8 11" id="KW-0449">Lipoprotein</keyword>
<dbReference type="InterPro" id="IPR001594">
    <property type="entry name" value="Palmitoyltrfase_DHHC"/>
</dbReference>
<keyword evidence="2 11" id="KW-0808">Transferase</keyword>
<comment type="domain">
    <text evidence="11 12">The DHHC domain is required for palmitoyltransferase activity.</text>
</comment>
<evidence type="ECO:0000313" key="16">
    <source>
        <dbReference type="Proteomes" id="UP000242146"/>
    </source>
</evidence>
<dbReference type="InterPro" id="IPR039859">
    <property type="entry name" value="PFA4/ZDH16/20/ERF2-like"/>
</dbReference>
<evidence type="ECO:0000256" key="7">
    <source>
        <dbReference type="ARBA" id="ARBA00023139"/>
    </source>
</evidence>
<dbReference type="Proteomes" id="UP000242146">
    <property type="component" value="Unassembled WGS sequence"/>
</dbReference>
<comment type="similarity">
    <text evidence="11">Belongs to the DHHC palmitoyltransferase family. PFA4 subfamily.</text>
</comment>
<organism evidence="15 16">
    <name type="scientific">Hesseltinella vesiculosa</name>
    <dbReference type="NCBI Taxonomy" id="101127"/>
    <lineage>
        <taxon>Eukaryota</taxon>
        <taxon>Fungi</taxon>
        <taxon>Fungi incertae sedis</taxon>
        <taxon>Mucoromycota</taxon>
        <taxon>Mucoromycotina</taxon>
        <taxon>Mucoromycetes</taxon>
        <taxon>Mucorales</taxon>
        <taxon>Cunninghamellaceae</taxon>
        <taxon>Hesseltinella</taxon>
    </lineage>
</organism>
<dbReference type="PANTHER" id="PTHR12246">
    <property type="entry name" value="PALMITOYLTRANSFERASE ZDHHC16"/>
    <property type="match status" value="1"/>
</dbReference>
<dbReference type="Pfam" id="PF01529">
    <property type="entry name" value="DHHC"/>
    <property type="match status" value="1"/>
</dbReference>
<evidence type="ECO:0000256" key="1">
    <source>
        <dbReference type="ARBA" id="ARBA00004141"/>
    </source>
</evidence>
<evidence type="ECO:0000256" key="9">
    <source>
        <dbReference type="ARBA" id="ARBA00023315"/>
    </source>
</evidence>
<feature type="domain" description="Palmitoyltransferase DHHC" evidence="14">
    <location>
        <begin position="93"/>
        <end position="221"/>
    </location>
</feature>
<feature type="transmembrane region" description="Helical" evidence="11 12">
    <location>
        <begin position="41"/>
        <end position="61"/>
    </location>
</feature>
<dbReference type="PROSITE" id="PS50216">
    <property type="entry name" value="DHHC"/>
    <property type="match status" value="1"/>
</dbReference>
<dbReference type="EMBL" id="MCGT01000033">
    <property type="protein sequence ID" value="ORX47477.1"/>
    <property type="molecule type" value="Genomic_DNA"/>
</dbReference>
<comment type="catalytic activity">
    <reaction evidence="10 11 12">
        <text>L-cysteinyl-[protein] + hexadecanoyl-CoA = S-hexadecanoyl-L-cysteinyl-[protein] + CoA</text>
        <dbReference type="Rhea" id="RHEA:36683"/>
        <dbReference type="Rhea" id="RHEA-COMP:10131"/>
        <dbReference type="Rhea" id="RHEA-COMP:11032"/>
        <dbReference type="ChEBI" id="CHEBI:29950"/>
        <dbReference type="ChEBI" id="CHEBI:57287"/>
        <dbReference type="ChEBI" id="CHEBI:57379"/>
        <dbReference type="ChEBI" id="CHEBI:74151"/>
        <dbReference type="EC" id="2.3.1.225"/>
    </reaction>
</comment>
<reference evidence="15 16" key="1">
    <citation type="submission" date="2016-07" db="EMBL/GenBank/DDBJ databases">
        <title>Pervasive Adenine N6-methylation of Active Genes in Fungi.</title>
        <authorList>
            <consortium name="DOE Joint Genome Institute"/>
            <person name="Mondo S.J."/>
            <person name="Dannebaum R.O."/>
            <person name="Kuo R.C."/>
            <person name="Labutti K."/>
            <person name="Haridas S."/>
            <person name="Kuo A."/>
            <person name="Salamov A."/>
            <person name="Ahrendt S.R."/>
            <person name="Lipzen A."/>
            <person name="Sullivan W."/>
            <person name="Andreopoulos W.B."/>
            <person name="Clum A."/>
            <person name="Lindquist E."/>
            <person name="Daum C."/>
            <person name="Ramamoorthy G.K."/>
            <person name="Gryganskyi A."/>
            <person name="Culley D."/>
            <person name="Magnuson J.K."/>
            <person name="James T.Y."/>
            <person name="O'Malley M.A."/>
            <person name="Stajich J.E."/>
            <person name="Spatafora J.W."/>
            <person name="Visel A."/>
            <person name="Grigoriev I.V."/>
        </authorList>
    </citation>
    <scope>NUCLEOTIDE SEQUENCE [LARGE SCALE GENOMIC DNA]</scope>
    <source>
        <strain evidence="15 16">NRRL 3301</strain>
    </source>
</reference>
<keyword evidence="5 11" id="KW-1133">Transmembrane helix</keyword>
<dbReference type="InterPro" id="IPR033682">
    <property type="entry name" value="PFA4"/>
</dbReference>
<feature type="active site" description="S-palmitoyl cysteine intermediate" evidence="11">
    <location>
        <position position="124"/>
    </location>
</feature>
<evidence type="ECO:0000256" key="12">
    <source>
        <dbReference type="RuleBase" id="RU079119"/>
    </source>
</evidence>